<dbReference type="Gene3D" id="3.30.479.30">
    <property type="entry name" value="Band 7 domain"/>
    <property type="match status" value="1"/>
</dbReference>
<accession>A0A6B2LA96</accession>
<comment type="subcellular location">
    <subcellularLocation>
        <location evidence="1">Endoplasmic reticulum membrane</location>
        <topology evidence="1">Single-pass type II membrane protein</topology>
    </subcellularLocation>
</comment>
<dbReference type="EMBL" id="GIBP01004947">
    <property type="protein sequence ID" value="NDV33916.1"/>
    <property type="molecule type" value="Transcribed_RNA"/>
</dbReference>
<evidence type="ECO:0000256" key="7">
    <source>
        <dbReference type="ARBA" id="ARBA00023136"/>
    </source>
</evidence>
<evidence type="ECO:0000256" key="8">
    <source>
        <dbReference type="ARBA" id="ARBA00023180"/>
    </source>
</evidence>
<dbReference type="InterPro" id="IPR036013">
    <property type="entry name" value="Band_7/SPFH_dom_sf"/>
</dbReference>
<evidence type="ECO:0000256" key="5">
    <source>
        <dbReference type="ARBA" id="ARBA00022968"/>
    </source>
</evidence>
<feature type="coiled-coil region" evidence="9">
    <location>
        <begin position="176"/>
        <end position="250"/>
    </location>
</feature>
<dbReference type="AlphaFoldDB" id="A0A6B2LA96"/>
<evidence type="ECO:0000313" key="11">
    <source>
        <dbReference type="EMBL" id="NDV33916.1"/>
    </source>
</evidence>
<keyword evidence="6" id="KW-1133">Transmembrane helix</keyword>
<dbReference type="GO" id="GO:0005789">
    <property type="term" value="C:endoplasmic reticulum membrane"/>
    <property type="evidence" value="ECO:0007669"/>
    <property type="project" value="UniProtKB-SubCell"/>
</dbReference>
<dbReference type="PANTHER" id="PTHR15351:SF3">
    <property type="entry name" value="ERLIN"/>
    <property type="match status" value="1"/>
</dbReference>
<evidence type="ECO:0000256" key="6">
    <source>
        <dbReference type="ARBA" id="ARBA00022989"/>
    </source>
</evidence>
<evidence type="ECO:0000256" key="4">
    <source>
        <dbReference type="ARBA" id="ARBA00022824"/>
    </source>
</evidence>
<dbReference type="GO" id="GO:0031625">
    <property type="term" value="F:ubiquitin protein ligase binding"/>
    <property type="evidence" value="ECO:0007669"/>
    <property type="project" value="InterPro"/>
</dbReference>
<evidence type="ECO:0000256" key="1">
    <source>
        <dbReference type="ARBA" id="ARBA00004648"/>
    </source>
</evidence>
<dbReference type="GO" id="GO:0015485">
    <property type="term" value="F:cholesterol binding"/>
    <property type="evidence" value="ECO:0007669"/>
    <property type="project" value="TreeGrafter"/>
</dbReference>
<keyword evidence="8" id="KW-0325">Glycoprotein</keyword>
<keyword evidence="9" id="KW-0175">Coiled coil</keyword>
<organism evidence="11">
    <name type="scientific">Arcella intermedia</name>
    <dbReference type="NCBI Taxonomy" id="1963864"/>
    <lineage>
        <taxon>Eukaryota</taxon>
        <taxon>Amoebozoa</taxon>
        <taxon>Tubulinea</taxon>
        <taxon>Elardia</taxon>
        <taxon>Arcellinida</taxon>
        <taxon>Sphaerothecina</taxon>
        <taxon>Arcellidae</taxon>
        <taxon>Arcella</taxon>
    </lineage>
</organism>
<keyword evidence="3" id="KW-0812">Transmembrane</keyword>
<dbReference type="PANTHER" id="PTHR15351">
    <property type="entry name" value="ERLIN (ER LIPID RAFT ASSOCIATED PROTEIN) HOMOLOG"/>
    <property type="match status" value="1"/>
</dbReference>
<keyword evidence="7" id="KW-0472">Membrane</keyword>
<keyword evidence="5" id="KW-0735">Signal-anchor</keyword>
<dbReference type="Pfam" id="PF01145">
    <property type="entry name" value="Band_7"/>
    <property type="match status" value="1"/>
</dbReference>
<comment type="similarity">
    <text evidence="2">Belongs to the band 7/mec-2 family.</text>
</comment>
<reference evidence="11" key="1">
    <citation type="journal article" date="2020" name="J. Eukaryot. Microbiol.">
        <title>De novo Sequencing, Assembly and Annotation of the Transcriptome for the Free-Living Testate Amoeba Arcella intermedia.</title>
        <authorList>
            <person name="Ribeiro G.M."/>
            <person name="Porfirio-Sousa A.L."/>
            <person name="Maurer-Alcala X.X."/>
            <person name="Katz L.A."/>
            <person name="Lahr D.J.G."/>
        </authorList>
    </citation>
    <scope>NUCLEOTIDE SEQUENCE</scope>
</reference>
<feature type="domain" description="Band 7" evidence="10">
    <location>
        <begin position="9"/>
        <end position="175"/>
    </location>
</feature>
<sequence>MVIGLVIFFGTHQIDEGHIGIYWVGGALSESWTEPGIRWMTPFITKFANVQVTLQTDTVTNIPCGTSGGTTVYFDKIEVVNRLDKSKALNTIKLYGVNYDRTWIFDRIHHEINQFCSSHTLQEVYIDLFEKLDEALATSLQTSCDKHETGITIISIRVTKPRIPEAVRKNYEAIETAKTELLVRQQQERVAKKEEEIKRVRAKIQAEKEAEVARINAEKMANISKIKSQREILEKEAEQKKRLIDDEIAAHHKTMLSDAEYYTSMKVASSNQELFSPEYLRYVLYTTLAKNTKVYFGSNMKDIFRDLLPTNSSIPFP</sequence>
<evidence type="ECO:0000256" key="9">
    <source>
        <dbReference type="SAM" id="Coils"/>
    </source>
</evidence>
<evidence type="ECO:0000256" key="3">
    <source>
        <dbReference type="ARBA" id="ARBA00022692"/>
    </source>
</evidence>
<evidence type="ECO:0000256" key="2">
    <source>
        <dbReference type="ARBA" id="ARBA00008164"/>
    </source>
</evidence>
<name>A0A6B2LA96_9EUKA</name>
<dbReference type="SUPFAM" id="SSF117892">
    <property type="entry name" value="Band 7/SPFH domain"/>
    <property type="match status" value="1"/>
</dbReference>
<dbReference type="SMART" id="SM00244">
    <property type="entry name" value="PHB"/>
    <property type="match status" value="1"/>
</dbReference>
<dbReference type="InterPro" id="IPR033294">
    <property type="entry name" value="Erlin1/2"/>
</dbReference>
<evidence type="ECO:0000259" key="10">
    <source>
        <dbReference type="SMART" id="SM00244"/>
    </source>
</evidence>
<proteinExistence type="inferred from homology"/>
<keyword evidence="4" id="KW-0256">Endoplasmic reticulum</keyword>
<dbReference type="InterPro" id="IPR001107">
    <property type="entry name" value="Band_7"/>
</dbReference>
<protein>
    <recommendedName>
        <fullName evidence="10">Band 7 domain-containing protein</fullName>
    </recommendedName>
</protein>
<dbReference type="GO" id="GO:0032933">
    <property type="term" value="P:SREBP signaling pathway"/>
    <property type="evidence" value="ECO:0007669"/>
    <property type="project" value="TreeGrafter"/>
</dbReference>